<gene>
    <name evidence="2" type="ORF">NCCP691_16210</name>
</gene>
<reference evidence="2 3" key="1">
    <citation type="journal article" date="2022" name="Int. J. Syst. Evol. Microbiol.">
        <title>Noviherbaspirillum aridicola sp. nov., isolated from an arid soil in Pakistan.</title>
        <authorList>
            <person name="Khan I.U."/>
            <person name="Saqib M."/>
            <person name="Amin A."/>
            <person name="Hussain F."/>
            <person name="Li L."/>
            <person name="Liu Y.H."/>
            <person name="Fang B.Z."/>
            <person name="Ahmed I."/>
            <person name="Li W.J."/>
        </authorList>
    </citation>
    <scope>NUCLEOTIDE SEQUENCE [LARGE SCALE GENOMIC DNA]</scope>
    <source>
        <strain evidence="2 3">NCCP-691</strain>
    </source>
</reference>
<protein>
    <recommendedName>
        <fullName evidence="4">DUF4184 family protein</fullName>
    </recommendedName>
</protein>
<dbReference type="EMBL" id="BPMK01000006">
    <property type="protein sequence ID" value="GIZ51607.1"/>
    <property type="molecule type" value="Genomic_DNA"/>
</dbReference>
<keyword evidence="1" id="KW-0472">Membrane</keyword>
<feature type="transmembrane region" description="Helical" evidence="1">
    <location>
        <begin position="156"/>
        <end position="177"/>
    </location>
</feature>
<organism evidence="2 3">
    <name type="scientific">Noviherbaspirillum aridicola</name>
    <dbReference type="NCBI Taxonomy" id="2849687"/>
    <lineage>
        <taxon>Bacteria</taxon>
        <taxon>Pseudomonadati</taxon>
        <taxon>Pseudomonadota</taxon>
        <taxon>Betaproteobacteria</taxon>
        <taxon>Burkholderiales</taxon>
        <taxon>Oxalobacteraceae</taxon>
        <taxon>Noviherbaspirillum</taxon>
    </lineage>
</organism>
<evidence type="ECO:0000256" key="1">
    <source>
        <dbReference type="SAM" id="Phobius"/>
    </source>
</evidence>
<name>A0ABQ4Q3M7_9BURK</name>
<proteinExistence type="predicted"/>
<comment type="caution">
    <text evidence="2">The sequence shown here is derived from an EMBL/GenBank/DDBJ whole genome shotgun (WGS) entry which is preliminary data.</text>
</comment>
<evidence type="ECO:0008006" key="4">
    <source>
        <dbReference type="Google" id="ProtNLM"/>
    </source>
</evidence>
<dbReference type="RefSeq" id="WP_220807771.1">
    <property type="nucleotide sequence ID" value="NZ_BPMK01000006.1"/>
</dbReference>
<keyword evidence="1" id="KW-0812">Transmembrane</keyword>
<feature type="transmembrane region" description="Helical" evidence="1">
    <location>
        <begin position="189"/>
        <end position="211"/>
    </location>
</feature>
<feature type="transmembrane region" description="Helical" evidence="1">
    <location>
        <begin position="54"/>
        <end position="74"/>
    </location>
</feature>
<dbReference type="Pfam" id="PF13803">
    <property type="entry name" value="DUF4184"/>
    <property type="match status" value="1"/>
</dbReference>
<dbReference type="Proteomes" id="UP000887222">
    <property type="component" value="Unassembled WGS sequence"/>
</dbReference>
<feature type="transmembrane region" description="Helical" evidence="1">
    <location>
        <begin position="231"/>
        <end position="254"/>
    </location>
</feature>
<dbReference type="InterPro" id="IPR025238">
    <property type="entry name" value="DUF4184"/>
</dbReference>
<evidence type="ECO:0000313" key="2">
    <source>
        <dbReference type="EMBL" id="GIZ51607.1"/>
    </source>
</evidence>
<keyword evidence="3" id="KW-1185">Reference proteome</keyword>
<feature type="transmembrane region" description="Helical" evidence="1">
    <location>
        <begin position="20"/>
        <end position="42"/>
    </location>
</feature>
<keyword evidence="1" id="KW-1133">Transmembrane helix</keyword>
<accession>A0ABQ4Q3M7</accession>
<sequence length="264" mass="27514">MPFTIAHPAAVLPIHRLSGGGLPLSALVAGSLAPDFVYYAPFGVNGRFSHTAEGLLLFCLPAGVLAWFLFHALFRRPLAALLPDRLFRRLPASVLDAGAWRRQPVAPVLAALGLGALTHIVWDAVTHRHTVAAFGLEPLLTVIRPAGGSGLPLYKLLQHASSAAGIALLLHAALAWMRRAPTVRGPGKSVPAGVKLLVAGTGIAFALASAADNLAAAGSAGIEHRAVRAAVGATTGAGLSLLLYCMGWHAVHVARRFGWTRKMA</sequence>
<evidence type="ECO:0000313" key="3">
    <source>
        <dbReference type="Proteomes" id="UP000887222"/>
    </source>
</evidence>